<comment type="caution">
    <text evidence="1">The sequence shown here is derived from an EMBL/GenBank/DDBJ whole genome shotgun (WGS) entry which is preliminary data.</text>
</comment>
<proteinExistence type="predicted"/>
<evidence type="ECO:0000313" key="1">
    <source>
        <dbReference type="EMBL" id="KAF7232520.1"/>
    </source>
</evidence>
<evidence type="ECO:0000313" key="2">
    <source>
        <dbReference type="Proteomes" id="UP000822476"/>
    </source>
</evidence>
<accession>A0A8S9YD86</accession>
<reference evidence="1" key="1">
    <citation type="submission" date="2019-07" db="EMBL/GenBank/DDBJ databases">
        <title>Annotation for the trematode Paragonimus miyazaki's.</title>
        <authorList>
            <person name="Choi Y.-J."/>
        </authorList>
    </citation>
    <scope>NUCLEOTIDE SEQUENCE</scope>
    <source>
        <strain evidence="1">Japan</strain>
    </source>
</reference>
<dbReference type="EMBL" id="JTDE01021752">
    <property type="protein sequence ID" value="KAF7232520.1"/>
    <property type="molecule type" value="Genomic_DNA"/>
</dbReference>
<gene>
    <name evidence="1" type="ORF">EG68_09874</name>
</gene>
<name>A0A8S9YD86_9TREM</name>
<dbReference type="AlphaFoldDB" id="A0A8S9YD86"/>
<keyword evidence="2" id="KW-1185">Reference proteome</keyword>
<organism evidence="1 2">
    <name type="scientific">Paragonimus skrjabini miyazakii</name>
    <dbReference type="NCBI Taxonomy" id="59628"/>
    <lineage>
        <taxon>Eukaryota</taxon>
        <taxon>Metazoa</taxon>
        <taxon>Spiralia</taxon>
        <taxon>Lophotrochozoa</taxon>
        <taxon>Platyhelminthes</taxon>
        <taxon>Trematoda</taxon>
        <taxon>Digenea</taxon>
        <taxon>Plagiorchiida</taxon>
        <taxon>Troglotremata</taxon>
        <taxon>Troglotrematidae</taxon>
        <taxon>Paragonimus</taxon>
    </lineage>
</organism>
<sequence>MILQYSKSGQLRPHIFSKLSWNSVVRKKVAKSSHYPKYTQSIQKVDVEMALRQLVAILFIKGEQTPQKNGFTSPFDFMIAQVTGGARDIRKREADNFTKNDSQQPINRLLV</sequence>
<dbReference type="Proteomes" id="UP000822476">
    <property type="component" value="Unassembled WGS sequence"/>
</dbReference>
<protein>
    <submittedName>
        <fullName evidence="1">Uncharacterized protein</fullName>
    </submittedName>
</protein>